<sequence>MSKVITKSFWRDATTKRKKVNVVPGLFEDSQEKSNDEDNLPSTSKTQISKRRIFEESKESSEAETNVSEESDEEE</sequence>
<comment type="caution">
    <text evidence="2">The sequence shown here is derived from an EMBL/GenBank/DDBJ whole genome shotgun (WGS) entry which is preliminary data.</text>
</comment>
<accession>A0A8K0G293</accession>
<gene>
    <name evidence="2" type="ORF">ILUMI_17063</name>
</gene>
<dbReference type="Proteomes" id="UP000801492">
    <property type="component" value="Unassembled WGS sequence"/>
</dbReference>
<protein>
    <submittedName>
        <fullName evidence="2">Uncharacterized protein</fullName>
    </submittedName>
</protein>
<keyword evidence="3" id="KW-1185">Reference proteome</keyword>
<proteinExistence type="predicted"/>
<evidence type="ECO:0000313" key="2">
    <source>
        <dbReference type="EMBL" id="KAF2889110.1"/>
    </source>
</evidence>
<dbReference type="AlphaFoldDB" id="A0A8K0G293"/>
<organism evidence="2 3">
    <name type="scientific">Ignelater luminosus</name>
    <name type="common">Cucubano</name>
    <name type="synonym">Pyrophorus luminosus</name>
    <dbReference type="NCBI Taxonomy" id="2038154"/>
    <lineage>
        <taxon>Eukaryota</taxon>
        <taxon>Metazoa</taxon>
        <taxon>Ecdysozoa</taxon>
        <taxon>Arthropoda</taxon>
        <taxon>Hexapoda</taxon>
        <taxon>Insecta</taxon>
        <taxon>Pterygota</taxon>
        <taxon>Neoptera</taxon>
        <taxon>Endopterygota</taxon>
        <taxon>Coleoptera</taxon>
        <taxon>Polyphaga</taxon>
        <taxon>Elateriformia</taxon>
        <taxon>Elateroidea</taxon>
        <taxon>Elateridae</taxon>
        <taxon>Agrypninae</taxon>
        <taxon>Pyrophorini</taxon>
        <taxon>Ignelater</taxon>
    </lineage>
</organism>
<reference evidence="2" key="1">
    <citation type="submission" date="2019-08" db="EMBL/GenBank/DDBJ databases">
        <title>The genome of the North American firefly Photinus pyralis.</title>
        <authorList>
            <consortium name="Photinus pyralis genome working group"/>
            <person name="Fallon T.R."/>
            <person name="Sander Lower S.E."/>
            <person name="Weng J.-K."/>
        </authorList>
    </citation>
    <scope>NUCLEOTIDE SEQUENCE</scope>
    <source>
        <strain evidence="2">TRF0915ILg1</strain>
        <tissue evidence="2">Whole body</tissue>
    </source>
</reference>
<evidence type="ECO:0000313" key="3">
    <source>
        <dbReference type="Proteomes" id="UP000801492"/>
    </source>
</evidence>
<dbReference type="EMBL" id="VTPC01070682">
    <property type="protein sequence ID" value="KAF2889110.1"/>
    <property type="molecule type" value="Genomic_DNA"/>
</dbReference>
<feature type="region of interest" description="Disordered" evidence="1">
    <location>
        <begin position="22"/>
        <end position="75"/>
    </location>
</feature>
<feature type="compositionally biased region" description="Basic and acidic residues" evidence="1">
    <location>
        <begin position="52"/>
        <end position="61"/>
    </location>
</feature>
<name>A0A8K0G293_IGNLU</name>
<evidence type="ECO:0000256" key="1">
    <source>
        <dbReference type="SAM" id="MobiDB-lite"/>
    </source>
</evidence>